<evidence type="ECO:0000256" key="2">
    <source>
        <dbReference type="SAM" id="MobiDB-lite"/>
    </source>
</evidence>
<keyword evidence="3" id="KW-0732">Signal</keyword>
<dbReference type="EnsemblPlants" id="OGLUM01G08280.4">
    <property type="protein sequence ID" value="OGLUM01G08280.4"/>
    <property type="gene ID" value="OGLUM01G08280"/>
</dbReference>
<evidence type="ECO:0000313" key="5">
    <source>
        <dbReference type="Proteomes" id="UP000026961"/>
    </source>
</evidence>
<reference evidence="4" key="2">
    <citation type="submission" date="2015-04" db="UniProtKB">
        <authorList>
            <consortium name="EnsemblPlants"/>
        </authorList>
    </citation>
    <scope>IDENTIFICATION</scope>
</reference>
<organism evidence="4">
    <name type="scientific">Oryza glumipatula</name>
    <dbReference type="NCBI Taxonomy" id="40148"/>
    <lineage>
        <taxon>Eukaryota</taxon>
        <taxon>Viridiplantae</taxon>
        <taxon>Streptophyta</taxon>
        <taxon>Embryophyta</taxon>
        <taxon>Tracheophyta</taxon>
        <taxon>Spermatophyta</taxon>
        <taxon>Magnoliopsida</taxon>
        <taxon>Liliopsida</taxon>
        <taxon>Poales</taxon>
        <taxon>Poaceae</taxon>
        <taxon>BOP clade</taxon>
        <taxon>Oryzoideae</taxon>
        <taxon>Oryzeae</taxon>
        <taxon>Oryzinae</taxon>
        <taxon>Oryza</taxon>
    </lineage>
</organism>
<sequence>MEHSPSNKMTLLLLLFLLGCTHYGHAGSDRPKIDSIFSFGNSYADTGNFVKLAAPVFPGIPFNNLPYGETFFGHPTGRASNGRLNVDFIAEGLGVPLLPPYHGESQDFTHGANFAVTVDEAMSYVPKVVQAISAGVEAVIEEGARYVVVPGQLPTGCLPIILTLYASANATDYESGTGCLRRFNELARYHNAALFAAVSLLRGKHPSAAIVFADYYQPVIEFVRMPENFGFSRSSRLRACCGGGGRYNYNATAACGLAGATACPDPAASINWDGFFAEQLLHYLNKNGEVATTPIPNQTKVKDSMQNEGRRPLGRSPRILAWGSEVSGGGKRRGRRGEMKRQGPRGSSAPDLDD</sequence>
<feature type="region of interest" description="Disordered" evidence="2">
    <location>
        <begin position="292"/>
        <end position="354"/>
    </location>
</feature>
<dbReference type="PANTHER" id="PTHR22835">
    <property type="entry name" value="ZINC FINGER FYVE DOMAIN CONTAINING PROTEIN"/>
    <property type="match status" value="1"/>
</dbReference>
<proteinExistence type="inferred from homology"/>
<keyword evidence="5" id="KW-1185">Reference proteome</keyword>
<accession>A0A0D9Y563</accession>
<feature type="signal peptide" evidence="3">
    <location>
        <begin position="1"/>
        <end position="26"/>
    </location>
</feature>
<name>A0A0D9Y563_9ORYZ</name>
<feature type="chain" id="PRO_5002351134" description="GDSL esterase/lipase" evidence="3">
    <location>
        <begin position="27"/>
        <end position="354"/>
    </location>
</feature>
<reference evidence="4" key="1">
    <citation type="submission" date="2013-08" db="EMBL/GenBank/DDBJ databases">
        <title>Oryza genome evolution.</title>
        <authorList>
            <person name="Wing R.A."/>
            <person name="Panaud O."/>
            <person name="Oliveira A.C."/>
        </authorList>
    </citation>
    <scope>NUCLEOTIDE SEQUENCE</scope>
</reference>
<dbReference type="Proteomes" id="UP000026961">
    <property type="component" value="Chromosome 1"/>
</dbReference>
<dbReference type="Gene3D" id="3.40.50.1110">
    <property type="entry name" value="SGNH hydrolase"/>
    <property type="match status" value="2"/>
</dbReference>
<dbReference type="Gramene" id="OGLUM01G08280.4">
    <property type="protein sequence ID" value="OGLUM01G08280.4"/>
    <property type="gene ID" value="OGLUM01G08280"/>
</dbReference>
<evidence type="ECO:0008006" key="6">
    <source>
        <dbReference type="Google" id="ProtNLM"/>
    </source>
</evidence>
<evidence type="ECO:0000313" key="4">
    <source>
        <dbReference type="EnsemblPlants" id="OGLUM01G08280.4"/>
    </source>
</evidence>
<comment type="similarity">
    <text evidence="1">Belongs to the 'GDSL' lipolytic enzyme family.</text>
</comment>
<protein>
    <recommendedName>
        <fullName evidence="6">GDSL esterase/lipase</fullName>
    </recommendedName>
</protein>
<reference evidence="4" key="3">
    <citation type="submission" date="2018-05" db="EMBL/GenBank/DDBJ databases">
        <title>OgluRS3 (Oryza glumaepatula Reference Sequence Version 3).</title>
        <authorList>
            <person name="Zhang J."/>
            <person name="Kudrna D."/>
            <person name="Lee S."/>
            <person name="Talag J."/>
            <person name="Welchert J."/>
            <person name="Wing R.A."/>
        </authorList>
    </citation>
    <scope>NUCLEOTIDE SEQUENCE [LARGE SCALE GENOMIC DNA]</scope>
</reference>
<dbReference type="InterPro" id="IPR036514">
    <property type="entry name" value="SGNH_hydro_sf"/>
</dbReference>
<evidence type="ECO:0000256" key="1">
    <source>
        <dbReference type="ARBA" id="ARBA00008668"/>
    </source>
</evidence>
<dbReference type="AlphaFoldDB" id="A0A0D9Y563"/>
<feature type="compositionally biased region" description="Basic and acidic residues" evidence="2">
    <location>
        <begin position="300"/>
        <end position="311"/>
    </location>
</feature>
<dbReference type="PANTHER" id="PTHR22835:SF681">
    <property type="entry name" value="OS01G0216300 PROTEIN"/>
    <property type="match status" value="1"/>
</dbReference>
<evidence type="ECO:0000256" key="3">
    <source>
        <dbReference type="SAM" id="SignalP"/>
    </source>
</evidence>
<dbReference type="HOGENOM" id="CLU_015101_2_1_1"/>